<dbReference type="AlphaFoldDB" id="A0A926FP01"/>
<dbReference type="EMBL" id="JACLAN010000005">
    <property type="protein sequence ID" value="MBC8674042.1"/>
    <property type="molecule type" value="Genomic_DNA"/>
</dbReference>
<evidence type="ECO:0000313" key="2">
    <source>
        <dbReference type="EMBL" id="MBC8674042.1"/>
    </source>
</evidence>
<keyword evidence="1" id="KW-0175">Coiled coil</keyword>
<comment type="caution">
    <text evidence="2">The sequence shown here is derived from an EMBL/GenBank/DDBJ whole genome shotgun (WGS) entry which is preliminary data.</text>
</comment>
<reference evidence="2" key="1">
    <citation type="submission" date="2020-07" db="EMBL/GenBank/DDBJ databases">
        <title>Carbapenem Resistant Aeromonas hydrophila Carrying blacphA7 Isolated from Two Solid Organ Transplant Patients.</title>
        <authorList>
            <person name="Hilt E."/>
            <person name="Fitzwater S.P."/>
            <person name="Ward K."/>
            <person name="De St Maurice A."/>
            <person name="Chandrasekaran S."/>
            <person name="Garner O.B."/>
            <person name="Yang S."/>
        </authorList>
    </citation>
    <scope>NUCLEOTIDE SEQUENCE</scope>
    <source>
        <strain evidence="2">B-1</strain>
    </source>
</reference>
<feature type="coiled-coil region" evidence="1">
    <location>
        <begin position="2"/>
        <end position="29"/>
    </location>
</feature>
<organism evidence="2">
    <name type="scientific">Aeromonas hydrophila</name>
    <dbReference type="NCBI Taxonomy" id="644"/>
    <lineage>
        <taxon>Bacteria</taxon>
        <taxon>Pseudomonadati</taxon>
        <taxon>Pseudomonadota</taxon>
        <taxon>Gammaproteobacteria</taxon>
        <taxon>Aeromonadales</taxon>
        <taxon>Aeromonadaceae</taxon>
        <taxon>Aeromonas</taxon>
    </lineage>
</organism>
<accession>A0A926FP01</accession>
<name>A0A926FP01_AERHY</name>
<proteinExistence type="predicted"/>
<protein>
    <submittedName>
        <fullName evidence="2">Uncharacterized protein</fullName>
    </submittedName>
</protein>
<sequence length="93" mass="10921">MSVNIDAMLLKAEQEMRRLQQQAEQEAAMMVALPLRFTQNIEAFRQYIPHIADMYENYCPSRPFKFFVMKMVNQTLNGLMMTSLFMGLTLSYL</sequence>
<evidence type="ECO:0000256" key="1">
    <source>
        <dbReference type="SAM" id="Coils"/>
    </source>
</evidence>
<gene>
    <name evidence="2" type="ORF">H2136_11930</name>
</gene>